<dbReference type="Proteomes" id="UP001583186">
    <property type="component" value="Unassembled WGS sequence"/>
</dbReference>
<dbReference type="EMBL" id="JAWCUI010000034">
    <property type="protein sequence ID" value="KAL1894249.1"/>
    <property type="molecule type" value="Genomic_DNA"/>
</dbReference>
<accession>A0ABR3Z0U3</accession>
<keyword evidence="2" id="KW-1185">Reference proteome</keyword>
<gene>
    <name evidence="1" type="ORF">Sste5346_006035</name>
</gene>
<reference evidence="1 2" key="1">
    <citation type="journal article" date="2024" name="IMA Fungus">
        <title>IMA Genome - F19 : A genome assembly and annotation guide to empower mycologists, including annotated draft genome sequences of Ceratocystis pirilliformis, Diaporthe australafricana, Fusarium ophioides, Paecilomyces lecythidis, and Sporothrix stenoceras.</title>
        <authorList>
            <person name="Aylward J."/>
            <person name="Wilson A.M."/>
            <person name="Visagie C.M."/>
            <person name="Spraker J."/>
            <person name="Barnes I."/>
            <person name="Buitendag C."/>
            <person name="Ceriani C."/>
            <person name="Del Mar Angel L."/>
            <person name="du Plessis D."/>
            <person name="Fuchs T."/>
            <person name="Gasser K."/>
            <person name="Kramer D."/>
            <person name="Li W."/>
            <person name="Munsamy K."/>
            <person name="Piso A."/>
            <person name="Price J.L."/>
            <person name="Sonnekus B."/>
            <person name="Thomas C."/>
            <person name="van der Nest A."/>
            <person name="van Dijk A."/>
            <person name="van Heerden A."/>
            <person name="van Vuuren N."/>
            <person name="Yilmaz N."/>
            <person name="Duong T.A."/>
            <person name="van der Merwe N.A."/>
            <person name="Wingfield M.J."/>
            <person name="Wingfield B.D."/>
        </authorList>
    </citation>
    <scope>NUCLEOTIDE SEQUENCE [LARGE SCALE GENOMIC DNA]</scope>
    <source>
        <strain evidence="1 2">CMW 5346</strain>
    </source>
</reference>
<protein>
    <submittedName>
        <fullName evidence="1">Uncharacterized protein</fullName>
    </submittedName>
</protein>
<proteinExistence type="predicted"/>
<sequence length="168" mass="18154">MENPVLYDGPNRLSDMIKVFNTLGSLSALARDAAFDKIHPHLDCIGGAVLTALPKYRGILFATEADEEMIHQILDDEYEGHFAHGVDLGAQPITFDLAYASLKKMPDLVAFLHVVFSCNSENILKEGGILATGRGICPRCLTRTELSPSKVPPGSKKLAGLLFAGSRS</sequence>
<evidence type="ECO:0000313" key="1">
    <source>
        <dbReference type="EMBL" id="KAL1894249.1"/>
    </source>
</evidence>
<organism evidence="1 2">
    <name type="scientific">Sporothrix stenoceras</name>
    <dbReference type="NCBI Taxonomy" id="5173"/>
    <lineage>
        <taxon>Eukaryota</taxon>
        <taxon>Fungi</taxon>
        <taxon>Dikarya</taxon>
        <taxon>Ascomycota</taxon>
        <taxon>Pezizomycotina</taxon>
        <taxon>Sordariomycetes</taxon>
        <taxon>Sordariomycetidae</taxon>
        <taxon>Ophiostomatales</taxon>
        <taxon>Ophiostomataceae</taxon>
        <taxon>Sporothrix</taxon>
    </lineage>
</organism>
<evidence type="ECO:0000313" key="2">
    <source>
        <dbReference type="Proteomes" id="UP001583186"/>
    </source>
</evidence>
<name>A0ABR3Z0U3_9PEZI</name>
<comment type="caution">
    <text evidence="1">The sequence shown here is derived from an EMBL/GenBank/DDBJ whole genome shotgun (WGS) entry which is preliminary data.</text>
</comment>